<dbReference type="InterPro" id="IPR027806">
    <property type="entry name" value="HARBI1_dom"/>
</dbReference>
<evidence type="ECO:0000256" key="6">
    <source>
        <dbReference type="ARBA" id="ARBA00022801"/>
    </source>
</evidence>
<evidence type="ECO:0000313" key="10">
    <source>
        <dbReference type="EMBL" id="JAC53860.1"/>
    </source>
</evidence>
<dbReference type="Pfam" id="PF13359">
    <property type="entry name" value="DDE_Tnp_4"/>
    <property type="match status" value="1"/>
</dbReference>
<keyword evidence="8" id="KW-0175">Coiled coil</keyword>
<sequence>MNSPENIVNLVTTIAKIANIVNTANELYKKLQQSNRELNKELHGSNDSRSVSPVNSNQAEAFFEPDVKQPKEYDEHFFKATPLNGTSFSLLLSRLRKRMMRWPRNRKAVAPEQRLAITLMFLTEGCHFRVISQAYNLGLTTIRKLIYETLDAIWEELHYDYLSPPNVSELKDIAEKFYVKTGMPNCMGAINAKHIHITRPKDSGSVYYNFRKSFSIAVVAICDADYVFRHVDVGAEGSRSDGGILARSAFGRKLLDGTLEVPQDTNLPGTSTSFPYYYVGDNTYPLKPNLMRPFPGRKLSEDKDKYNRALNKAREHIENAFGILATRWRVLQTTIHASPENTEKIVLATILIHNFLMLQNDTDYFTLELVDHTVDNEEIDGRWRENANFLKTFQLGFSNRSSTQSFELREKLKEFISSNTV</sequence>
<proteinExistence type="inferred from homology"/>
<dbReference type="PANTHER" id="PTHR22930:SF269">
    <property type="entry name" value="NUCLEASE HARBI1-LIKE PROTEIN"/>
    <property type="match status" value="1"/>
</dbReference>
<dbReference type="GO" id="GO:0046872">
    <property type="term" value="F:metal ion binding"/>
    <property type="evidence" value="ECO:0007669"/>
    <property type="project" value="UniProtKB-KW"/>
</dbReference>
<dbReference type="OrthoDB" id="6627079at2759"/>
<evidence type="ECO:0000256" key="7">
    <source>
        <dbReference type="ARBA" id="ARBA00023242"/>
    </source>
</evidence>
<evidence type="ECO:0000256" key="5">
    <source>
        <dbReference type="ARBA" id="ARBA00022723"/>
    </source>
</evidence>
<dbReference type="GeneID" id="105225956"/>
<gene>
    <name evidence="10" type="primary">HARB1</name>
</gene>
<feature type="domain" description="DDE Tnp4" evidence="9">
    <location>
        <begin position="193"/>
        <end position="354"/>
    </location>
</feature>
<comment type="similarity">
    <text evidence="3">Belongs to the HARBI1 family.</text>
</comment>
<evidence type="ECO:0000256" key="3">
    <source>
        <dbReference type="ARBA" id="ARBA00006958"/>
    </source>
</evidence>
<dbReference type="RefSeq" id="XP_011202945.2">
    <property type="nucleotide sequence ID" value="XM_011204643.4"/>
</dbReference>
<dbReference type="GO" id="GO:0016787">
    <property type="term" value="F:hydrolase activity"/>
    <property type="evidence" value="ECO:0007669"/>
    <property type="project" value="UniProtKB-KW"/>
</dbReference>
<comment type="subcellular location">
    <subcellularLocation>
        <location evidence="2">Nucleus</location>
    </subcellularLocation>
</comment>
<comment type="cofactor">
    <cofactor evidence="1">
        <name>a divalent metal cation</name>
        <dbReference type="ChEBI" id="CHEBI:60240"/>
    </cofactor>
</comment>
<dbReference type="GO" id="GO:0005634">
    <property type="term" value="C:nucleus"/>
    <property type="evidence" value="ECO:0007669"/>
    <property type="project" value="UniProtKB-SubCell"/>
</dbReference>
<organism evidence="10">
    <name type="scientific">Bactrocera dorsalis</name>
    <name type="common">Oriental fruit fly</name>
    <name type="synonym">Dacus dorsalis</name>
    <dbReference type="NCBI Taxonomy" id="27457"/>
    <lineage>
        <taxon>Eukaryota</taxon>
        <taxon>Metazoa</taxon>
        <taxon>Ecdysozoa</taxon>
        <taxon>Arthropoda</taxon>
        <taxon>Hexapoda</taxon>
        <taxon>Insecta</taxon>
        <taxon>Pterygota</taxon>
        <taxon>Neoptera</taxon>
        <taxon>Endopterygota</taxon>
        <taxon>Diptera</taxon>
        <taxon>Brachycera</taxon>
        <taxon>Muscomorpha</taxon>
        <taxon>Tephritoidea</taxon>
        <taxon>Tephritidae</taxon>
        <taxon>Bactrocera</taxon>
        <taxon>Bactrocera</taxon>
    </lineage>
</organism>
<evidence type="ECO:0000256" key="4">
    <source>
        <dbReference type="ARBA" id="ARBA00022722"/>
    </source>
</evidence>
<feature type="coiled-coil region" evidence="8">
    <location>
        <begin position="17"/>
        <end position="48"/>
    </location>
</feature>
<dbReference type="InterPro" id="IPR045249">
    <property type="entry name" value="HARBI1-like"/>
</dbReference>
<evidence type="ECO:0000256" key="2">
    <source>
        <dbReference type="ARBA" id="ARBA00004123"/>
    </source>
</evidence>
<keyword evidence="7" id="KW-0539">Nucleus</keyword>
<dbReference type="AlphaFoldDB" id="A0A034WI95"/>
<keyword evidence="6" id="KW-0378">Hydrolase</keyword>
<keyword evidence="4" id="KW-0540">Nuclease</keyword>
<evidence type="ECO:0000256" key="8">
    <source>
        <dbReference type="SAM" id="Coils"/>
    </source>
</evidence>
<name>A0A034WI95_BACDO</name>
<accession>A0A034WI95</accession>
<dbReference type="EMBL" id="GAKP01005092">
    <property type="protein sequence ID" value="JAC53860.1"/>
    <property type="molecule type" value="Transcribed_RNA"/>
</dbReference>
<dbReference type="GO" id="GO:0004518">
    <property type="term" value="F:nuclease activity"/>
    <property type="evidence" value="ECO:0007669"/>
    <property type="project" value="UniProtKB-KW"/>
</dbReference>
<evidence type="ECO:0000259" key="9">
    <source>
        <dbReference type="Pfam" id="PF13359"/>
    </source>
</evidence>
<evidence type="ECO:0000256" key="1">
    <source>
        <dbReference type="ARBA" id="ARBA00001968"/>
    </source>
</evidence>
<dbReference type="KEGG" id="bdr:105225956"/>
<protein>
    <submittedName>
        <fullName evidence="10">Putative nuclease HARBI1</fullName>
    </submittedName>
</protein>
<dbReference type="PANTHER" id="PTHR22930">
    <property type="match status" value="1"/>
</dbReference>
<keyword evidence="5" id="KW-0479">Metal-binding</keyword>
<reference evidence="10" key="1">
    <citation type="journal article" date="2014" name="BMC Genomics">
        <title>Characterizing the developmental transcriptome of the oriental fruit fly, Bactrocera dorsalis (Diptera: Tephritidae) through comparative genomic analysis with Drosophila melanogaster utilizing modENCODE datasets.</title>
        <authorList>
            <person name="Geib S.M."/>
            <person name="Calla B."/>
            <person name="Hall B."/>
            <person name="Hou S."/>
            <person name="Manoukis N.C."/>
        </authorList>
    </citation>
    <scope>NUCLEOTIDE SEQUENCE</scope>
    <source>
        <strain evidence="10">Punador</strain>
    </source>
</reference>